<dbReference type="AlphaFoldDB" id="A0A2W7RE19"/>
<evidence type="ECO:0000313" key="5">
    <source>
        <dbReference type="Proteomes" id="UP000321927"/>
    </source>
</evidence>
<reference evidence="3 5" key="2">
    <citation type="submission" date="2019-08" db="EMBL/GenBank/DDBJ databases">
        <title>Genome of Algoriphagus ratkowskyi IC026.</title>
        <authorList>
            <person name="Bowman J.P."/>
        </authorList>
    </citation>
    <scope>NUCLEOTIDE SEQUENCE [LARGE SCALE GENOMIC DNA]</scope>
    <source>
        <strain evidence="3 5">IC026</strain>
    </source>
</reference>
<dbReference type="EMBL" id="VORV01000007">
    <property type="protein sequence ID" value="TXD77539.1"/>
    <property type="molecule type" value="Genomic_DNA"/>
</dbReference>
<proteinExistence type="predicted"/>
<reference evidence="2 4" key="1">
    <citation type="submission" date="2018-06" db="EMBL/GenBank/DDBJ databases">
        <title>Genomic Encyclopedia of Archaeal and Bacterial Type Strains, Phase II (KMG-II): from individual species to whole genera.</title>
        <authorList>
            <person name="Goeker M."/>
        </authorList>
    </citation>
    <scope>NUCLEOTIDE SEQUENCE [LARGE SCALE GENOMIC DNA]</scope>
    <source>
        <strain evidence="2 4">DSM 22686</strain>
    </source>
</reference>
<keyword evidence="1" id="KW-0732">Signal</keyword>
<name>A0A2W7RE19_9BACT</name>
<feature type="signal peptide" evidence="1">
    <location>
        <begin position="1"/>
        <end position="22"/>
    </location>
</feature>
<dbReference type="OrthoDB" id="796539at2"/>
<dbReference type="Proteomes" id="UP000321927">
    <property type="component" value="Unassembled WGS sequence"/>
</dbReference>
<evidence type="ECO:0000313" key="3">
    <source>
        <dbReference type="EMBL" id="TXD77539.1"/>
    </source>
</evidence>
<evidence type="ECO:0000313" key="2">
    <source>
        <dbReference type="EMBL" id="PZX59178.1"/>
    </source>
</evidence>
<accession>A0A2W7RE19</accession>
<feature type="chain" id="PRO_5016174723" evidence="1">
    <location>
        <begin position="23"/>
        <end position="116"/>
    </location>
</feature>
<evidence type="ECO:0000313" key="4">
    <source>
        <dbReference type="Proteomes" id="UP000249115"/>
    </source>
</evidence>
<sequence length="116" mass="12892">MNLKKLVLLCAVFLFVGMAAYAQSDINGKWNTVYSSPDGDYPLVLKFKVNNELVTGTIGSEMGELPLDHGKVDGKKFTYDFVFNNMTIKHAGELISKDEILIKSEMGSLKLTRAKE</sequence>
<protein>
    <submittedName>
        <fullName evidence="2">Uncharacterized protein</fullName>
    </submittedName>
</protein>
<dbReference type="RefSeq" id="WP_086501080.1">
    <property type="nucleotide sequence ID" value="NZ_MSSV01000007.1"/>
</dbReference>
<evidence type="ECO:0000256" key="1">
    <source>
        <dbReference type="SAM" id="SignalP"/>
    </source>
</evidence>
<dbReference type="Proteomes" id="UP000249115">
    <property type="component" value="Unassembled WGS sequence"/>
</dbReference>
<organism evidence="2 4">
    <name type="scientific">Algoriphagus ratkowskyi</name>
    <dbReference type="NCBI Taxonomy" id="57028"/>
    <lineage>
        <taxon>Bacteria</taxon>
        <taxon>Pseudomonadati</taxon>
        <taxon>Bacteroidota</taxon>
        <taxon>Cytophagia</taxon>
        <taxon>Cytophagales</taxon>
        <taxon>Cyclobacteriaceae</taxon>
        <taxon>Algoriphagus</taxon>
    </lineage>
</organism>
<dbReference type="EMBL" id="QKZU01000004">
    <property type="protein sequence ID" value="PZX59178.1"/>
    <property type="molecule type" value="Genomic_DNA"/>
</dbReference>
<gene>
    <name evidence="3" type="ORF">ESW18_12145</name>
    <name evidence="2" type="ORF">LV84_01204</name>
</gene>
<comment type="caution">
    <text evidence="2">The sequence shown here is derived from an EMBL/GenBank/DDBJ whole genome shotgun (WGS) entry which is preliminary data.</text>
</comment>
<keyword evidence="5" id="KW-1185">Reference proteome</keyword>